<proteinExistence type="predicted"/>
<keyword evidence="1" id="KW-0732">Signal</keyword>
<dbReference type="Proteomes" id="UP000019140">
    <property type="component" value="Unassembled WGS sequence"/>
</dbReference>
<evidence type="ECO:0000259" key="3">
    <source>
        <dbReference type="PROSITE" id="PS51484"/>
    </source>
</evidence>
<accession>W4MDL5</accession>
<keyword evidence="2" id="KW-0325">Glycoprotein</keyword>
<dbReference type="PANTHER" id="PTHR46769">
    <property type="entry name" value="POLYCYSTIC KIDNEY AND HEPATIC DISEASE 1 (AUTOSOMAL RECESSIVE)-LIKE 1"/>
    <property type="match status" value="1"/>
</dbReference>
<gene>
    <name evidence="4" type="ORF">ETSY2_06320</name>
</gene>
<reference evidence="4 5" key="1">
    <citation type="journal article" date="2014" name="Nature">
        <title>An environmental bacterial taxon with a large and distinct metabolic repertoire.</title>
        <authorList>
            <person name="Wilson M.C."/>
            <person name="Mori T."/>
            <person name="Ruckert C."/>
            <person name="Uria A.R."/>
            <person name="Helf M.J."/>
            <person name="Takada K."/>
            <person name="Gernert C."/>
            <person name="Steffens U.A."/>
            <person name="Heycke N."/>
            <person name="Schmitt S."/>
            <person name="Rinke C."/>
            <person name="Helfrich E.J."/>
            <person name="Brachmann A.O."/>
            <person name="Gurgui C."/>
            <person name="Wakimoto T."/>
            <person name="Kracht M."/>
            <person name="Crusemann M."/>
            <person name="Hentschel U."/>
            <person name="Abe I."/>
            <person name="Matsunaga S."/>
            <person name="Kalinowski J."/>
            <person name="Takeyama H."/>
            <person name="Piel J."/>
        </authorList>
    </citation>
    <scope>NUCLEOTIDE SEQUENCE [LARGE SCALE GENOMIC DNA]</scope>
    <source>
        <strain evidence="5">TSY2</strain>
    </source>
</reference>
<name>W4MDL5_9BACT</name>
<dbReference type="PANTHER" id="PTHR46769:SF2">
    <property type="entry name" value="FIBROCYSTIN-L ISOFORM 2 PRECURSOR-RELATED"/>
    <property type="match status" value="1"/>
</dbReference>
<dbReference type="EMBL" id="AZHX01000256">
    <property type="protein sequence ID" value="ETX08283.1"/>
    <property type="molecule type" value="Genomic_DNA"/>
</dbReference>
<evidence type="ECO:0000256" key="2">
    <source>
        <dbReference type="ARBA" id="ARBA00023180"/>
    </source>
</evidence>
<dbReference type="Pfam" id="PF10162">
    <property type="entry name" value="G8"/>
    <property type="match status" value="1"/>
</dbReference>
<sequence length="881" mass="98049">MAAQIAWVAMAILILPLVLNRIAEAASRGSASRRGTGVRVTKTHVITHYDRVPRACASPTVVARRSGGWSQATIWSTGVVPGAEAAVLIPAGMTVTYDVAQMVKLRCIEVQGRLRFGNRHALLYVSDLQVLPGGSLVIGTPRQPIAPCYRVEIVIRDTGLRTGTKKRPGRDPEQYLTGLAVWGELTIHGAPLERTFIRLAREVRAGEPQLKLRYAPRGWRVGDEIVIPDTRQIDPVHPSYQPAWETHVIEAIEGPLLTLTKLVAYHHPGARDADPGRTPTVLRDGTWLLPHVANLSRNVIIRSEHAAGTRGHVYFAGRAKIDVRYARWQNLGRTRAEPLDSSKYRKSGAAAHIGTNQDGRHAVHFRHLTGPRSKHNQGYQFVALGNVITGSAKWGLVLHDTHFGLVKDNVVFEAGGAGLVAASGNEFGNLIERNFVVGVRGGRSVSGRFKGKGGAKRDFGELGDAFWFAGPFNVVIDNVATSAVRTGFAVFPLNIKRKTRRSLRLPKFRGADLSRKEETRQVNMATRSLRAWLRNEVYGATTSAVELWHIGQRQTFPEAEVTILKDQRVWHVPGAGLRFYQSQEYELDGWVQRSDPNVVRASRHARGGGRGEGSLVTFGGARAHRVYLRDFDGQGGQYGIVNRGRGQAEWLVVEGSSSAPVVLRNYIGMAVRPWVQRPANGRRTTILRNVVFAPWTRMVKPKRKPAGKRHFRPSSDPLLYNRRGQGLLRAMKSQPRGRFKPMPPLSRSQYKPVFGSHYIAMQWQDHVRRENVFRHEQTYIENYQNRQGENYQVFYEEQAPGFVIADVGRQGEYDFPQCIGLTNAQCWRQYGGAIAGEVAPCVQHGDPDCHRARELASELGIQGLAFRLQTPVPRPLVPSRC</sequence>
<keyword evidence="5" id="KW-1185">Reference proteome</keyword>
<dbReference type="InterPro" id="IPR055401">
    <property type="entry name" value="CEMIP_beta-hel_dom"/>
</dbReference>
<feature type="domain" description="G8" evidence="3">
    <location>
        <begin position="73"/>
        <end position="201"/>
    </location>
</feature>
<evidence type="ECO:0000313" key="5">
    <source>
        <dbReference type="Proteomes" id="UP000019140"/>
    </source>
</evidence>
<dbReference type="PROSITE" id="PS51484">
    <property type="entry name" value="G8"/>
    <property type="match status" value="1"/>
</dbReference>
<evidence type="ECO:0000256" key="1">
    <source>
        <dbReference type="ARBA" id="ARBA00022729"/>
    </source>
</evidence>
<dbReference type="Pfam" id="PF24606">
    <property type="entry name" value="CEMIP_beta-hel"/>
    <property type="match status" value="1"/>
</dbReference>
<evidence type="ECO:0000313" key="4">
    <source>
        <dbReference type="EMBL" id="ETX08283.1"/>
    </source>
</evidence>
<dbReference type="InterPro" id="IPR052387">
    <property type="entry name" value="Fibrocystin"/>
</dbReference>
<organism evidence="4 5">
    <name type="scientific">Candidatus Entotheonella gemina</name>
    <dbReference type="NCBI Taxonomy" id="1429439"/>
    <lineage>
        <taxon>Bacteria</taxon>
        <taxon>Pseudomonadati</taxon>
        <taxon>Nitrospinota/Tectimicrobiota group</taxon>
        <taxon>Candidatus Tectimicrobiota</taxon>
        <taxon>Candidatus Entotheonellia</taxon>
        <taxon>Candidatus Entotheonellales</taxon>
        <taxon>Candidatus Entotheonellaceae</taxon>
        <taxon>Candidatus Entotheonella</taxon>
    </lineage>
</organism>
<dbReference type="InterPro" id="IPR019316">
    <property type="entry name" value="G8_domain"/>
</dbReference>
<dbReference type="SMART" id="SM01225">
    <property type="entry name" value="G8"/>
    <property type="match status" value="1"/>
</dbReference>
<dbReference type="HOGENOM" id="CLU_326712_0_0_7"/>
<comment type="caution">
    <text evidence="4">The sequence shown here is derived from an EMBL/GenBank/DDBJ whole genome shotgun (WGS) entry which is preliminary data.</text>
</comment>
<protein>
    <recommendedName>
        <fullName evidence="3">G8 domain-containing protein</fullName>
    </recommendedName>
</protein>
<dbReference type="AlphaFoldDB" id="W4MDL5"/>